<accession>A0A2I0WRE5</accession>
<sequence>MSNFLKWMVDSADAVHTGKEAHNAWFIWQKRLPASAAWSRRGPLPNPIVMPSISCYDIHLHRLLPLLLLLIVCLQEHKLLLPVAMASPDHKVTYPPSERGSRRYALPALLRRLWLPHAVCLRADAREFVRGAARRLRDFGLPLFLHQPKQGLP</sequence>
<protein>
    <submittedName>
        <fullName evidence="1">Uncharacterized protein</fullName>
    </submittedName>
</protein>
<evidence type="ECO:0000313" key="1">
    <source>
        <dbReference type="EMBL" id="PKU78207.1"/>
    </source>
</evidence>
<gene>
    <name evidence="1" type="ORF">MA16_Dca012327</name>
</gene>
<proteinExistence type="predicted"/>
<reference evidence="1 2" key="2">
    <citation type="journal article" date="2017" name="Nature">
        <title>The Apostasia genome and the evolution of orchids.</title>
        <authorList>
            <person name="Zhang G.Q."/>
            <person name="Liu K.W."/>
            <person name="Li Z."/>
            <person name="Lohaus R."/>
            <person name="Hsiao Y.Y."/>
            <person name="Niu S.C."/>
            <person name="Wang J.Y."/>
            <person name="Lin Y.C."/>
            <person name="Xu Q."/>
            <person name="Chen L.J."/>
            <person name="Yoshida K."/>
            <person name="Fujiwara S."/>
            <person name="Wang Z.W."/>
            <person name="Zhang Y.Q."/>
            <person name="Mitsuda N."/>
            <person name="Wang M."/>
            <person name="Liu G.H."/>
            <person name="Pecoraro L."/>
            <person name="Huang H.X."/>
            <person name="Xiao X.J."/>
            <person name="Lin M."/>
            <person name="Wu X.Y."/>
            <person name="Wu W.L."/>
            <person name="Chen Y.Y."/>
            <person name="Chang S.B."/>
            <person name="Sakamoto S."/>
            <person name="Ohme-Takagi M."/>
            <person name="Yagi M."/>
            <person name="Zeng S.J."/>
            <person name="Shen C.Y."/>
            <person name="Yeh C.M."/>
            <person name="Luo Y.B."/>
            <person name="Tsai W.C."/>
            <person name="Van de Peer Y."/>
            <person name="Liu Z.J."/>
        </authorList>
    </citation>
    <scope>NUCLEOTIDE SEQUENCE [LARGE SCALE GENOMIC DNA]</scope>
    <source>
        <tissue evidence="1">The whole plant</tissue>
    </source>
</reference>
<dbReference type="AlphaFoldDB" id="A0A2I0WRE5"/>
<keyword evidence="2" id="KW-1185">Reference proteome</keyword>
<reference evidence="1 2" key="1">
    <citation type="journal article" date="2016" name="Sci. Rep.">
        <title>The Dendrobium catenatum Lindl. genome sequence provides insights into polysaccharide synthase, floral development and adaptive evolution.</title>
        <authorList>
            <person name="Zhang G.Q."/>
            <person name="Xu Q."/>
            <person name="Bian C."/>
            <person name="Tsai W.C."/>
            <person name="Yeh C.M."/>
            <person name="Liu K.W."/>
            <person name="Yoshida K."/>
            <person name="Zhang L.S."/>
            <person name="Chang S.B."/>
            <person name="Chen F."/>
            <person name="Shi Y."/>
            <person name="Su Y.Y."/>
            <person name="Zhang Y.Q."/>
            <person name="Chen L.J."/>
            <person name="Yin Y."/>
            <person name="Lin M."/>
            <person name="Huang H."/>
            <person name="Deng H."/>
            <person name="Wang Z.W."/>
            <person name="Zhu S.L."/>
            <person name="Zhao X."/>
            <person name="Deng C."/>
            <person name="Niu S.C."/>
            <person name="Huang J."/>
            <person name="Wang M."/>
            <person name="Liu G.H."/>
            <person name="Yang H.J."/>
            <person name="Xiao X.J."/>
            <person name="Hsiao Y.Y."/>
            <person name="Wu W.L."/>
            <person name="Chen Y.Y."/>
            <person name="Mitsuda N."/>
            <person name="Ohme-Takagi M."/>
            <person name="Luo Y.B."/>
            <person name="Van de Peer Y."/>
            <person name="Liu Z.J."/>
        </authorList>
    </citation>
    <scope>NUCLEOTIDE SEQUENCE [LARGE SCALE GENOMIC DNA]</scope>
    <source>
        <tissue evidence="1">The whole plant</tissue>
    </source>
</reference>
<organism evidence="1 2">
    <name type="scientific">Dendrobium catenatum</name>
    <dbReference type="NCBI Taxonomy" id="906689"/>
    <lineage>
        <taxon>Eukaryota</taxon>
        <taxon>Viridiplantae</taxon>
        <taxon>Streptophyta</taxon>
        <taxon>Embryophyta</taxon>
        <taxon>Tracheophyta</taxon>
        <taxon>Spermatophyta</taxon>
        <taxon>Magnoliopsida</taxon>
        <taxon>Liliopsida</taxon>
        <taxon>Asparagales</taxon>
        <taxon>Orchidaceae</taxon>
        <taxon>Epidendroideae</taxon>
        <taxon>Malaxideae</taxon>
        <taxon>Dendrobiinae</taxon>
        <taxon>Dendrobium</taxon>
    </lineage>
</organism>
<evidence type="ECO:0000313" key="2">
    <source>
        <dbReference type="Proteomes" id="UP000233837"/>
    </source>
</evidence>
<dbReference type="EMBL" id="KZ502472">
    <property type="protein sequence ID" value="PKU78207.1"/>
    <property type="molecule type" value="Genomic_DNA"/>
</dbReference>
<dbReference type="Proteomes" id="UP000233837">
    <property type="component" value="Unassembled WGS sequence"/>
</dbReference>
<name>A0A2I0WRE5_9ASPA</name>